<proteinExistence type="predicted"/>
<dbReference type="KEGG" id="sacd:HS1genome_1450"/>
<gene>
    <name evidence="1" type="ORF">HS1genome_1450</name>
</gene>
<dbReference type="EMBL" id="AP018553">
    <property type="protein sequence ID" value="BBD73061.1"/>
    <property type="molecule type" value="Genomic_DNA"/>
</dbReference>
<keyword evidence="2" id="KW-1185">Reference proteome</keyword>
<dbReference type="Proteomes" id="UP000276741">
    <property type="component" value="Chromosome"/>
</dbReference>
<evidence type="ECO:0000313" key="2">
    <source>
        <dbReference type="Proteomes" id="UP000276741"/>
    </source>
</evidence>
<protein>
    <submittedName>
        <fullName evidence="1">Uncharacterized protein</fullName>
    </submittedName>
</protein>
<sequence length="48" mass="5416">MGGMRIPSATRMRDPKRYLGTRVGRYNLSMTTTDRVTIRTVGTIETVV</sequence>
<reference evidence="2" key="1">
    <citation type="submission" date="2018-04" db="EMBL/GenBank/DDBJ databases">
        <title>Complete genome sequence of Sulfodiicoccus acidiphilus strain HS-1.</title>
        <authorList>
            <person name="Sakai H.D."/>
            <person name="Kurosawa N."/>
        </authorList>
    </citation>
    <scope>NUCLEOTIDE SEQUENCE [LARGE SCALE GENOMIC DNA]</scope>
    <source>
        <strain evidence="2">HS-1</strain>
    </source>
</reference>
<dbReference type="AlphaFoldDB" id="A0A348B4F9"/>
<name>A0A348B4F9_9CREN</name>
<evidence type="ECO:0000313" key="1">
    <source>
        <dbReference type="EMBL" id="BBD73061.1"/>
    </source>
</evidence>
<organism evidence="1 2">
    <name type="scientific">Sulfodiicoccus acidiphilus</name>
    <dbReference type="NCBI Taxonomy" id="1670455"/>
    <lineage>
        <taxon>Archaea</taxon>
        <taxon>Thermoproteota</taxon>
        <taxon>Thermoprotei</taxon>
        <taxon>Sulfolobales</taxon>
        <taxon>Sulfolobaceae</taxon>
        <taxon>Sulfodiicoccus</taxon>
    </lineage>
</organism>
<accession>A0A348B4F9</accession>